<protein>
    <submittedName>
        <fullName evidence="1">Uncharacterized protein</fullName>
    </submittedName>
</protein>
<dbReference type="EMBL" id="BSYO01000034">
    <property type="protein sequence ID" value="GMH28558.1"/>
    <property type="molecule type" value="Genomic_DNA"/>
</dbReference>
<sequence>MEEEIKNVMGRQILYLKIDASVNSQNSSKIKIDEAAVEKYNKASRVDLYDNWPVPSQTTSSKTQNLHIPRRTRAFVGPLGSFPSGLPFDVQFGFCPNSKTGKEKESSRCIIYSIGMRYRAYDSFDKLVGLVSGNMTMSTCVGGRGDAE</sequence>
<name>A0AAD3Y455_NEPGR</name>
<evidence type="ECO:0000313" key="1">
    <source>
        <dbReference type="EMBL" id="GMH28558.1"/>
    </source>
</evidence>
<accession>A0AAD3Y455</accession>
<dbReference type="AlphaFoldDB" id="A0AAD3Y455"/>
<keyword evidence="2" id="KW-1185">Reference proteome</keyword>
<organism evidence="1 2">
    <name type="scientific">Nepenthes gracilis</name>
    <name type="common">Slender pitcher plant</name>
    <dbReference type="NCBI Taxonomy" id="150966"/>
    <lineage>
        <taxon>Eukaryota</taxon>
        <taxon>Viridiplantae</taxon>
        <taxon>Streptophyta</taxon>
        <taxon>Embryophyta</taxon>
        <taxon>Tracheophyta</taxon>
        <taxon>Spermatophyta</taxon>
        <taxon>Magnoliopsida</taxon>
        <taxon>eudicotyledons</taxon>
        <taxon>Gunneridae</taxon>
        <taxon>Pentapetalae</taxon>
        <taxon>Caryophyllales</taxon>
        <taxon>Nepenthaceae</taxon>
        <taxon>Nepenthes</taxon>
    </lineage>
</organism>
<proteinExistence type="predicted"/>
<comment type="caution">
    <text evidence="1">The sequence shown here is derived from an EMBL/GenBank/DDBJ whole genome shotgun (WGS) entry which is preliminary data.</text>
</comment>
<gene>
    <name evidence="1" type="ORF">Nepgr_030401</name>
</gene>
<evidence type="ECO:0000313" key="2">
    <source>
        <dbReference type="Proteomes" id="UP001279734"/>
    </source>
</evidence>
<dbReference type="Proteomes" id="UP001279734">
    <property type="component" value="Unassembled WGS sequence"/>
</dbReference>
<reference evidence="1" key="1">
    <citation type="submission" date="2023-05" db="EMBL/GenBank/DDBJ databases">
        <title>Nepenthes gracilis genome sequencing.</title>
        <authorList>
            <person name="Fukushima K."/>
        </authorList>
    </citation>
    <scope>NUCLEOTIDE SEQUENCE</scope>
    <source>
        <strain evidence="1">SING2019-196</strain>
    </source>
</reference>